<reference evidence="2 3" key="1">
    <citation type="submission" date="2018-09" db="EMBL/GenBank/DDBJ databases">
        <title>Genomic Encyclopedia of Archaeal and Bacterial Type Strains, Phase II (KMG-II): from individual species to whole genera.</title>
        <authorList>
            <person name="Goeker M."/>
        </authorList>
    </citation>
    <scope>NUCLEOTIDE SEQUENCE [LARGE SCALE GENOMIC DNA]</scope>
    <source>
        <strain evidence="2 3">DSM 13151</strain>
    </source>
</reference>
<name>A0A3R7FWB8_9EURY</name>
<organism evidence="2 3">
    <name type="scientific">Halopiger aswanensis</name>
    <dbReference type="NCBI Taxonomy" id="148449"/>
    <lineage>
        <taxon>Archaea</taxon>
        <taxon>Methanobacteriati</taxon>
        <taxon>Methanobacteriota</taxon>
        <taxon>Stenosarchaea group</taxon>
        <taxon>Halobacteria</taxon>
        <taxon>Halobacteriales</taxon>
        <taxon>Natrialbaceae</taxon>
        <taxon>Halopiger</taxon>
    </lineage>
</organism>
<dbReference type="EMBL" id="RAPO01000002">
    <property type="protein sequence ID" value="RKD95654.1"/>
    <property type="molecule type" value="Genomic_DNA"/>
</dbReference>
<sequence>MKTVKEILEQFGINSISELETGQTITVENNGYMDLVIEKVGEERVVVGHYYRQMGDRTADPEIVFKVRNGDWIPVRYTQNPGVHQHDEDGLEPVQEFVKEWSRNLRIQGFVDAAKEQELAQ</sequence>
<evidence type="ECO:0000313" key="3">
    <source>
        <dbReference type="Proteomes" id="UP000283805"/>
    </source>
</evidence>
<dbReference type="InterPro" id="IPR054203">
    <property type="entry name" value="DUF6908"/>
</dbReference>
<dbReference type="RefSeq" id="WP_120244901.1">
    <property type="nucleotide sequence ID" value="NZ_RAPO01000002.1"/>
</dbReference>
<dbReference type="Proteomes" id="UP000283805">
    <property type="component" value="Unassembled WGS sequence"/>
</dbReference>
<evidence type="ECO:0000313" key="2">
    <source>
        <dbReference type="EMBL" id="RKD95654.1"/>
    </source>
</evidence>
<dbReference type="Pfam" id="PF21849">
    <property type="entry name" value="DUF6908"/>
    <property type="match status" value="1"/>
</dbReference>
<feature type="domain" description="DUF6908" evidence="1">
    <location>
        <begin position="2"/>
        <end position="111"/>
    </location>
</feature>
<proteinExistence type="predicted"/>
<evidence type="ECO:0000259" key="1">
    <source>
        <dbReference type="Pfam" id="PF21849"/>
    </source>
</evidence>
<dbReference type="AlphaFoldDB" id="A0A3R7FWB8"/>
<keyword evidence="3" id="KW-1185">Reference proteome</keyword>
<accession>A0A3R7FWB8</accession>
<dbReference type="OrthoDB" id="242695at2157"/>
<comment type="caution">
    <text evidence="2">The sequence shown here is derived from an EMBL/GenBank/DDBJ whole genome shotgun (WGS) entry which is preliminary data.</text>
</comment>
<protein>
    <recommendedName>
        <fullName evidence="1">DUF6908 domain-containing protein</fullName>
    </recommendedName>
</protein>
<gene>
    <name evidence="2" type="ORF">ATJ93_2515</name>
</gene>